<dbReference type="Pfam" id="PF02687">
    <property type="entry name" value="FtsX"/>
    <property type="match status" value="2"/>
</dbReference>
<dbReference type="PANTHER" id="PTHR30572:SF4">
    <property type="entry name" value="ABC TRANSPORTER PERMEASE YTRF"/>
    <property type="match status" value="1"/>
</dbReference>
<dbReference type="InterPro" id="IPR017800">
    <property type="entry name" value="ADOP"/>
</dbReference>
<feature type="transmembrane region" description="Helical" evidence="7">
    <location>
        <begin position="21"/>
        <end position="43"/>
    </location>
</feature>
<evidence type="ECO:0000256" key="2">
    <source>
        <dbReference type="ARBA" id="ARBA00022475"/>
    </source>
</evidence>
<proteinExistence type="inferred from homology"/>
<keyword evidence="4 7" id="KW-1133">Transmembrane helix</keyword>
<evidence type="ECO:0000256" key="3">
    <source>
        <dbReference type="ARBA" id="ARBA00022692"/>
    </source>
</evidence>
<evidence type="ECO:0000256" key="6">
    <source>
        <dbReference type="ARBA" id="ARBA00038076"/>
    </source>
</evidence>
<dbReference type="InterPro" id="IPR025857">
    <property type="entry name" value="MacB_PCD"/>
</dbReference>
<evidence type="ECO:0000313" key="11">
    <source>
        <dbReference type="Proteomes" id="UP000738431"/>
    </source>
</evidence>
<feature type="transmembrane region" description="Helical" evidence="7">
    <location>
        <begin position="703"/>
        <end position="727"/>
    </location>
</feature>
<feature type="transmembrane region" description="Helical" evidence="7">
    <location>
        <begin position="379"/>
        <end position="401"/>
    </location>
</feature>
<reference evidence="10 11" key="2">
    <citation type="submission" date="2023-12" db="EMBL/GenBank/DDBJ databases">
        <title>Description of an unclassified Opitutus bacterium of Verrucomicrobiota.</title>
        <authorList>
            <person name="Zhang D.-F."/>
        </authorList>
    </citation>
    <scope>NUCLEOTIDE SEQUENCE [LARGE SCALE GENOMIC DNA]</scope>
    <source>
        <strain evidence="10 11">WL0086</strain>
    </source>
</reference>
<dbReference type="EMBL" id="CP139781">
    <property type="protein sequence ID" value="WRQ88376.1"/>
    <property type="molecule type" value="Genomic_DNA"/>
</dbReference>
<dbReference type="InterPro" id="IPR003838">
    <property type="entry name" value="ABC3_permease_C"/>
</dbReference>
<feature type="transmembrane region" description="Helical" evidence="7">
    <location>
        <begin position="760"/>
        <end position="782"/>
    </location>
</feature>
<reference evidence="10 11" key="1">
    <citation type="submission" date="2021-08" db="EMBL/GenBank/DDBJ databases">
        <authorList>
            <person name="Zhang D."/>
            <person name="Zhang A."/>
            <person name="Wang L."/>
        </authorList>
    </citation>
    <scope>NUCLEOTIDE SEQUENCE [LARGE SCALE GENOMIC DNA]</scope>
    <source>
        <strain evidence="10 11">WL0086</strain>
    </source>
</reference>
<dbReference type="RefSeq" id="WP_221032491.1">
    <property type="nucleotide sequence ID" value="NZ_CP139781.1"/>
</dbReference>
<evidence type="ECO:0000256" key="7">
    <source>
        <dbReference type="SAM" id="Phobius"/>
    </source>
</evidence>
<evidence type="ECO:0000259" key="9">
    <source>
        <dbReference type="Pfam" id="PF12704"/>
    </source>
</evidence>
<feature type="transmembrane region" description="Helical" evidence="7">
    <location>
        <begin position="335"/>
        <end position="353"/>
    </location>
</feature>
<feature type="domain" description="ABC3 transporter permease C-terminal" evidence="8">
    <location>
        <begin position="286"/>
        <end position="405"/>
    </location>
</feature>
<keyword evidence="5 7" id="KW-0472">Membrane</keyword>
<feature type="transmembrane region" description="Helical" evidence="7">
    <location>
        <begin position="422"/>
        <end position="447"/>
    </location>
</feature>
<protein>
    <submittedName>
        <fullName evidence="10">ABC transporter permease</fullName>
    </submittedName>
</protein>
<evidence type="ECO:0000256" key="5">
    <source>
        <dbReference type="ARBA" id="ARBA00023136"/>
    </source>
</evidence>
<feature type="domain" description="MacB-like periplasmic core" evidence="9">
    <location>
        <begin position="440"/>
        <end position="673"/>
    </location>
</feature>
<feature type="domain" description="ABC3 transporter permease C-terminal" evidence="8">
    <location>
        <begin position="711"/>
        <end position="830"/>
    </location>
</feature>
<sequence length="837" mass="91145">MLDTFLQDLKIGFRVLQKEKSFCALAVFVLALGIGGVTTQYAVVKGALFHSFDFPQTEQLVDVQMVDPEGFQPTNFNSRMTTSDFADLRDNLTSFKAFTGYLNGSTINLTYQNLPRRYTGGYVSWDFFRTLGVSPVIGRDFLPEEDQPGVNKAVLISDSLWKSDFGSDPGVIGRAVRVNGTPGEIVGIMPPGFNFPTNEQLWIPVNSSFPVRPRNDPNVNFIAVLARLADGVTLEQAQTEVTAMARQFAADFPDTNEQFTLGYVRPMGDAFTPNGIRGMLLAMLGICVVVLLIACVNVMNMQFARATLRAKELAIRSSLGATRSRLIRQMLTESLLLAALGATVGIGIAMWGTDAIDTFVHAGTNPIPSWMTFHIDPTVLVVVVAVTAFSAVISGFVPAWMSSRASSMEVLKEGGRGNTSRGVMLITRGLVVAQIFMTCVLLLITALQLRSVHNQQSIDYGYDTNSVLAARMGLMEGDYPTSAERQVFYERLVRELEASGQFESVALTNRFRMVFSGNGPVEIEGQDYLDDSDRQRANFENISAGFFDTVGLRILEGRNFTEMDSDQREPIAIVNSSFARKYFEGESAVGRRFRTIQQNGQNAGPWRRIVGVVGDMRMQGPFNTQIDESGFYVPYFASAFGPIADAPIAQQFGTVVVKPRGNQRPEALATTLQNQVNRVDPNLPLYFVESPQSSIDGYTAQNAVVVTMFGLFGIISVSLAAVGLYGVMSFSVNQRTQEFGVRLALGASARDVLGMVIRQAGIQLAIGLGIGTALVLGVAVIVPDVLNQILQLNNVNLLAADIYLGVGALLIVVAAIAAFVPARRATRVDPMIALRSE</sequence>
<feature type="transmembrane region" description="Helical" evidence="7">
    <location>
        <begin position="802"/>
        <end position="822"/>
    </location>
</feature>
<keyword evidence="3 7" id="KW-0812">Transmembrane</keyword>
<evidence type="ECO:0000256" key="4">
    <source>
        <dbReference type="ARBA" id="ARBA00022989"/>
    </source>
</evidence>
<keyword evidence="11" id="KW-1185">Reference proteome</keyword>
<dbReference type="Proteomes" id="UP000738431">
    <property type="component" value="Chromosome"/>
</dbReference>
<feature type="transmembrane region" description="Helical" evidence="7">
    <location>
        <begin position="279"/>
        <end position="299"/>
    </location>
</feature>
<organism evidence="10 11">
    <name type="scientific">Actomonas aquatica</name>
    <dbReference type="NCBI Taxonomy" id="2866162"/>
    <lineage>
        <taxon>Bacteria</taxon>
        <taxon>Pseudomonadati</taxon>
        <taxon>Verrucomicrobiota</taxon>
        <taxon>Opitutia</taxon>
        <taxon>Opitutales</taxon>
        <taxon>Opitutaceae</taxon>
        <taxon>Actomonas</taxon>
    </lineage>
</organism>
<keyword evidence="2" id="KW-1003">Cell membrane</keyword>
<comment type="similarity">
    <text evidence="6">Belongs to the ABC-4 integral membrane protein family.</text>
</comment>
<evidence type="ECO:0000259" key="8">
    <source>
        <dbReference type="Pfam" id="PF02687"/>
    </source>
</evidence>
<dbReference type="InterPro" id="IPR050250">
    <property type="entry name" value="Macrolide_Exporter_MacB"/>
</dbReference>
<gene>
    <name evidence="10" type="ORF">K1X11_003105</name>
</gene>
<evidence type="ECO:0000256" key="1">
    <source>
        <dbReference type="ARBA" id="ARBA00004651"/>
    </source>
</evidence>
<dbReference type="PANTHER" id="PTHR30572">
    <property type="entry name" value="MEMBRANE COMPONENT OF TRANSPORTER-RELATED"/>
    <property type="match status" value="1"/>
</dbReference>
<evidence type="ECO:0000313" key="10">
    <source>
        <dbReference type="EMBL" id="WRQ88376.1"/>
    </source>
</evidence>
<name>A0ABZ1C9K7_9BACT</name>
<feature type="domain" description="MacB-like periplasmic core" evidence="9">
    <location>
        <begin position="24"/>
        <end position="243"/>
    </location>
</feature>
<dbReference type="NCBIfam" id="TIGR03434">
    <property type="entry name" value="ADOP"/>
    <property type="match status" value="1"/>
</dbReference>
<dbReference type="Pfam" id="PF12704">
    <property type="entry name" value="MacB_PCD"/>
    <property type="match status" value="2"/>
</dbReference>
<comment type="subcellular location">
    <subcellularLocation>
        <location evidence="1">Cell membrane</location>
        <topology evidence="1">Multi-pass membrane protein</topology>
    </subcellularLocation>
</comment>
<accession>A0ABZ1C9K7</accession>